<evidence type="ECO:0008006" key="5">
    <source>
        <dbReference type="Google" id="ProtNLM"/>
    </source>
</evidence>
<feature type="compositionally biased region" description="Low complexity" evidence="1">
    <location>
        <begin position="81"/>
        <end position="94"/>
    </location>
</feature>
<protein>
    <recommendedName>
        <fullName evidence="5">DUF5666 domain-containing protein</fullName>
    </recommendedName>
</protein>
<evidence type="ECO:0000313" key="3">
    <source>
        <dbReference type="EMBL" id="RIE03706.1"/>
    </source>
</evidence>
<name>A0A398CK71_9BACL</name>
<evidence type="ECO:0000256" key="1">
    <source>
        <dbReference type="SAM" id="MobiDB-lite"/>
    </source>
</evidence>
<feature type="chain" id="PRO_5039101715" description="DUF5666 domain-containing protein" evidence="2">
    <location>
        <begin position="30"/>
        <end position="290"/>
    </location>
</feature>
<dbReference type="PROSITE" id="PS51257">
    <property type="entry name" value="PROKAR_LIPOPROTEIN"/>
    <property type="match status" value="1"/>
</dbReference>
<keyword evidence="2" id="KW-0732">Signal</keyword>
<feature type="region of interest" description="Disordered" evidence="1">
    <location>
        <begin position="260"/>
        <end position="290"/>
    </location>
</feature>
<comment type="caution">
    <text evidence="3">The sequence shown here is derived from an EMBL/GenBank/DDBJ whole genome shotgun (WGS) entry which is preliminary data.</text>
</comment>
<dbReference type="Proteomes" id="UP000266340">
    <property type="component" value="Unassembled WGS sequence"/>
</dbReference>
<keyword evidence="4" id="KW-1185">Reference proteome</keyword>
<feature type="compositionally biased region" description="Low complexity" evidence="1">
    <location>
        <begin position="277"/>
        <end position="290"/>
    </location>
</feature>
<feature type="region of interest" description="Disordered" evidence="1">
    <location>
        <begin position="28"/>
        <end position="212"/>
    </location>
</feature>
<proteinExistence type="predicted"/>
<feature type="compositionally biased region" description="Low complexity" evidence="1">
    <location>
        <begin position="29"/>
        <end position="55"/>
    </location>
</feature>
<dbReference type="AlphaFoldDB" id="A0A398CK71"/>
<evidence type="ECO:0000256" key="2">
    <source>
        <dbReference type="SAM" id="SignalP"/>
    </source>
</evidence>
<evidence type="ECO:0000313" key="4">
    <source>
        <dbReference type="Proteomes" id="UP000266340"/>
    </source>
</evidence>
<feature type="compositionally biased region" description="Basic and acidic residues" evidence="1">
    <location>
        <begin position="95"/>
        <end position="128"/>
    </location>
</feature>
<feature type="signal peptide" evidence="2">
    <location>
        <begin position="1"/>
        <end position="29"/>
    </location>
</feature>
<dbReference type="RefSeq" id="WP_119149091.1">
    <property type="nucleotide sequence ID" value="NZ_JBHSOV010000021.1"/>
</dbReference>
<reference evidence="3 4" key="1">
    <citation type="submission" date="2018-09" db="EMBL/GenBank/DDBJ databases">
        <title>Cohnella cavernae sp. nov., isolated from a karst cave.</title>
        <authorList>
            <person name="Zhu H."/>
        </authorList>
    </citation>
    <scope>NUCLEOTIDE SEQUENCE [LARGE SCALE GENOMIC DNA]</scope>
    <source>
        <strain evidence="3 4">K2E09-144</strain>
    </source>
</reference>
<gene>
    <name evidence="3" type="ORF">D3H35_10445</name>
</gene>
<dbReference type="EMBL" id="QXJM01000032">
    <property type="protein sequence ID" value="RIE03706.1"/>
    <property type="molecule type" value="Genomic_DNA"/>
</dbReference>
<sequence>MSKIQMPLLTAALMLLAIWLAGCSDQNLAGAPAEATSGSEESSSAGSEPSASPEAFGDASESVVPEEDSQDASRSPESPLASEPENAPIESSAPAEEKPAASPKLEPKNEGEKKTGNGEKADAAKDNKASVATPPKGTPSPSAKPTPSAQSAQNGEPKPDNAGSGIMGKIKSISGNSITVYIASAPGHPGEAPPKDGKESAEPKEPFSAETQAVIVTDGTKIVSVTFENEKRTETAIKLAGLKAGAFVMIELDGSTQNAKSIALQAEGQRGPGPEGRGPAPSGAPQGTKE</sequence>
<feature type="compositionally biased region" description="Basic and acidic residues" evidence="1">
    <location>
        <begin position="193"/>
        <end position="207"/>
    </location>
</feature>
<accession>A0A398CK71</accession>
<organism evidence="3 4">
    <name type="scientific">Cohnella faecalis</name>
    <dbReference type="NCBI Taxonomy" id="2315694"/>
    <lineage>
        <taxon>Bacteria</taxon>
        <taxon>Bacillati</taxon>
        <taxon>Bacillota</taxon>
        <taxon>Bacilli</taxon>
        <taxon>Bacillales</taxon>
        <taxon>Paenibacillaceae</taxon>
        <taxon>Cohnella</taxon>
    </lineage>
</organism>